<dbReference type="PANTHER" id="PTHR11352">
    <property type="entry name" value="PROLIFERATING CELL NUCLEAR ANTIGEN"/>
    <property type="match status" value="1"/>
</dbReference>
<gene>
    <name evidence="3" type="primary">pcn</name>
    <name evidence="5" type="ORF">ACFSBT_16720</name>
</gene>
<accession>A0ABD6AZI5</accession>
<proteinExistence type="inferred from homology"/>
<dbReference type="GO" id="GO:0003677">
    <property type="term" value="F:DNA binding"/>
    <property type="evidence" value="ECO:0007669"/>
    <property type="project" value="UniProtKB-UniRule"/>
</dbReference>
<evidence type="ECO:0000313" key="6">
    <source>
        <dbReference type="Proteomes" id="UP001597187"/>
    </source>
</evidence>
<dbReference type="AlphaFoldDB" id="A0ABD6AZI5"/>
<dbReference type="CDD" id="cd00577">
    <property type="entry name" value="PCNA"/>
    <property type="match status" value="1"/>
</dbReference>
<keyword evidence="2 3" id="KW-0238">DNA-binding</keyword>
<dbReference type="HAMAP" id="MF_00317">
    <property type="entry name" value="DNApol_clamp_arch"/>
    <property type="match status" value="1"/>
</dbReference>
<dbReference type="GO" id="GO:0006260">
    <property type="term" value="P:DNA replication"/>
    <property type="evidence" value="ECO:0007669"/>
    <property type="project" value="UniProtKB-KW"/>
</dbReference>
<comment type="similarity">
    <text evidence="3">Belongs to the PCNA family.</text>
</comment>
<evidence type="ECO:0000256" key="2">
    <source>
        <dbReference type="ARBA" id="ARBA00023125"/>
    </source>
</evidence>
<dbReference type="GO" id="GO:0030337">
    <property type="term" value="F:DNA polymerase processivity factor activity"/>
    <property type="evidence" value="ECO:0007669"/>
    <property type="project" value="UniProtKB-UniRule"/>
</dbReference>
<evidence type="ECO:0000256" key="3">
    <source>
        <dbReference type="HAMAP-Rule" id="MF_00317"/>
    </source>
</evidence>
<dbReference type="NCBIfam" id="NF002222">
    <property type="entry name" value="PRK01115.1-5"/>
    <property type="match status" value="1"/>
</dbReference>
<evidence type="ECO:0000259" key="4">
    <source>
        <dbReference type="Pfam" id="PF00705"/>
    </source>
</evidence>
<keyword evidence="6" id="KW-1185">Reference proteome</keyword>
<dbReference type="EMBL" id="JBHUDC010000008">
    <property type="protein sequence ID" value="MFD1514925.1"/>
    <property type="molecule type" value="Genomic_DNA"/>
</dbReference>
<evidence type="ECO:0000256" key="1">
    <source>
        <dbReference type="ARBA" id="ARBA00022705"/>
    </source>
</evidence>
<dbReference type="RefSeq" id="WP_250874852.1">
    <property type="nucleotide sequence ID" value="NZ_JALXFV010000008.1"/>
</dbReference>
<reference evidence="5 6" key="1">
    <citation type="journal article" date="2019" name="Int. J. Syst. Evol. Microbiol.">
        <title>The Global Catalogue of Microorganisms (GCM) 10K type strain sequencing project: providing services to taxonomists for standard genome sequencing and annotation.</title>
        <authorList>
            <consortium name="The Broad Institute Genomics Platform"/>
            <consortium name="The Broad Institute Genome Sequencing Center for Infectious Disease"/>
            <person name="Wu L."/>
            <person name="Ma J."/>
        </authorList>
    </citation>
    <scope>NUCLEOTIDE SEQUENCE [LARGE SCALE GENOMIC DNA]</scope>
    <source>
        <strain evidence="5 6">CGMCC 1.12563</strain>
    </source>
</reference>
<dbReference type="InterPro" id="IPR022648">
    <property type="entry name" value="Pr_cel_nuc_antig_N"/>
</dbReference>
<comment type="function">
    <text evidence="3">Sliding clamp subunit that acts as a moving platform for DNA processing. Responsible for tethering the catalytic subunit of DNA polymerase and other proteins to DNA during high-speed replication.</text>
</comment>
<dbReference type="InterPro" id="IPR000730">
    <property type="entry name" value="Pr_cel_nuc_antig"/>
</dbReference>
<dbReference type="SUPFAM" id="SSF55979">
    <property type="entry name" value="DNA clamp"/>
    <property type="match status" value="2"/>
</dbReference>
<evidence type="ECO:0000313" key="5">
    <source>
        <dbReference type="EMBL" id="MFD1514925.1"/>
    </source>
</evidence>
<dbReference type="Pfam" id="PF00705">
    <property type="entry name" value="PCNA_N"/>
    <property type="match status" value="1"/>
</dbReference>
<dbReference type="PANTHER" id="PTHR11352:SF0">
    <property type="entry name" value="PROLIFERATING CELL NUCLEAR ANTIGEN"/>
    <property type="match status" value="1"/>
</dbReference>
<dbReference type="GO" id="GO:0006275">
    <property type="term" value="P:regulation of DNA replication"/>
    <property type="evidence" value="ECO:0007669"/>
    <property type="project" value="UniProtKB-UniRule"/>
</dbReference>
<comment type="caution">
    <text evidence="5">The sequence shown here is derived from an EMBL/GenBank/DDBJ whole genome shotgun (WGS) entry which is preliminary data.</text>
</comment>
<organism evidence="5 6">
    <name type="scientific">Halomarina rubra</name>
    <dbReference type="NCBI Taxonomy" id="2071873"/>
    <lineage>
        <taxon>Archaea</taxon>
        <taxon>Methanobacteriati</taxon>
        <taxon>Methanobacteriota</taxon>
        <taxon>Stenosarchaea group</taxon>
        <taxon>Halobacteria</taxon>
        <taxon>Halobacteriales</taxon>
        <taxon>Natronomonadaceae</taxon>
        <taxon>Halomarina</taxon>
    </lineage>
</organism>
<dbReference type="Proteomes" id="UP001597187">
    <property type="component" value="Unassembled WGS sequence"/>
</dbReference>
<dbReference type="InterPro" id="IPR046938">
    <property type="entry name" value="DNA_clamp_sf"/>
</dbReference>
<feature type="domain" description="Proliferating cell nuclear antigen PCNA N-terminal" evidence="4">
    <location>
        <begin position="21"/>
        <end position="107"/>
    </location>
</feature>
<keyword evidence="1 3" id="KW-0235">DNA replication</keyword>
<protein>
    <recommendedName>
        <fullName evidence="3">DNA polymerase sliding clamp</fullName>
    </recommendedName>
    <alternativeName>
        <fullName evidence="3">Proliferating cell nuclear antigen homolog</fullName>
        <shortName evidence="3">PCNA</shortName>
    </alternativeName>
</protein>
<name>A0ABD6AZI5_9EURY</name>
<dbReference type="Gene3D" id="3.70.10.10">
    <property type="match status" value="1"/>
</dbReference>
<comment type="subunit">
    <text evidence="3">Homotrimer. The subunits circularize to form a toroid; DNA passes through its center. Replication factor C (RFC) is required to load the toroid on the DNA.</text>
</comment>
<sequence length="262" mass="27904">MSESTLTAPLADSTLRLVVPAATLRTATDVLGALVEECRVRFDDEGLHVAAMDPATVASVSLDLSPSAFETYEVEDKRLGVPLERLDDVLSMASGDDLVSLTLDPETRRLHVAVAGLEYTMALVDPDAIRSPPDLDELDFEYSASVTLDSGALSRSVRAADMVSTHATVGVDPDTDAFVVSASGDTDDVAHRLRRDELVDCSVGEAESLYSVDYLRSIVRPIPAGTDVTLRLGTEVPLSLSFATADGAGQVEYALSPRIARH</sequence>